<dbReference type="Gene3D" id="1.10.10.10">
    <property type="entry name" value="Winged helix-like DNA-binding domain superfamily/Winged helix DNA-binding domain"/>
    <property type="match status" value="2"/>
</dbReference>
<dbReference type="GO" id="GO:0051304">
    <property type="term" value="P:chromosome separation"/>
    <property type="evidence" value="ECO:0007669"/>
    <property type="project" value="InterPro"/>
</dbReference>
<dbReference type="RefSeq" id="WP_046329183.1">
    <property type="nucleotide sequence ID" value="NZ_CP011280.1"/>
</dbReference>
<accession>A0A0E3UUB6</accession>
<keyword evidence="4" id="KW-0131">Cell cycle</keyword>
<dbReference type="SUPFAM" id="SSF46785">
    <property type="entry name" value="Winged helix' DNA-binding domain"/>
    <property type="match status" value="2"/>
</dbReference>
<gene>
    <name evidence="5" type="ORF">VC03_06325</name>
</gene>
<organism evidence="5 6">
    <name type="scientific">Sneathia vaginalis</name>
    <dbReference type="NCBI Taxonomy" id="187101"/>
    <lineage>
        <taxon>Bacteria</taxon>
        <taxon>Fusobacteriati</taxon>
        <taxon>Fusobacteriota</taxon>
        <taxon>Fusobacteriia</taxon>
        <taxon>Fusobacteriales</taxon>
        <taxon>Leptotrichiaceae</taxon>
        <taxon>Sneathia</taxon>
    </lineage>
</organism>
<dbReference type="InterPro" id="IPR036390">
    <property type="entry name" value="WH_DNA-bd_sf"/>
</dbReference>
<dbReference type="InterPro" id="IPR036388">
    <property type="entry name" value="WH-like_DNA-bd_sf"/>
</dbReference>
<keyword evidence="2" id="KW-0132">Cell division</keyword>
<evidence type="ECO:0000256" key="3">
    <source>
        <dbReference type="ARBA" id="ARBA00022829"/>
    </source>
</evidence>
<reference evidence="5 6" key="1">
    <citation type="journal article" date="2012" name="BMC Genomics">
        <title>Genomic sequence analysis and characterization of Sneathia amnii sp. nov.</title>
        <authorList>
            <consortium name="Vaginal Microbiome Consortium (additional members)"/>
            <person name="Harwich M.D.Jr."/>
            <person name="Serrano M.G."/>
            <person name="Fettweis J.M."/>
            <person name="Alves J.M."/>
            <person name="Reimers M.A."/>
            <person name="Buck G.A."/>
            <person name="Jefferson K.K."/>
        </authorList>
    </citation>
    <scope>NUCLEOTIDE SEQUENCE [LARGE SCALE GENOMIC DNA]</scope>
    <source>
        <strain evidence="5 6">SN35</strain>
    </source>
</reference>
<evidence type="ECO:0000313" key="5">
    <source>
        <dbReference type="EMBL" id="AKC96079.1"/>
    </source>
</evidence>
<sequence>MDLNEIEAIIFLSDKPVPIEELADFLNKTVEETKTLLLDLKEKRENTGINLEIKEEMVKFVTNPNCGKAIQDFFNPTVKVKKLSKSSMETLTIIAFKGPITKSAIEDIKGVSVDGSIQTLLEKKLIYASGRKKSLGNPKLYEVTENFYGYVGIESKEELFNMEKAQWLKEYKEDNIEDK</sequence>
<dbReference type="PATRIC" id="fig|1069640.6.peg.1256"/>
<dbReference type="GO" id="GO:0051301">
    <property type="term" value="P:cell division"/>
    <property type="evidence" value="ECO:0007669"/>
    <property type="project" value="UniProtKB-KW"/>
</dbReference>
<dbReference type="EMBL" id="CP011280">
    <property type="protein sequence ID" value="AKC96079.1"/>
    <property type="molecule type" value="Genomic_DNA"/>
</dbReference>
<dbReference type="AlphaFoldDB" id="A0A0E3UUB6"/>
<dbReference type="PANTHER" id="PTHR34298:SF2">
    <property type="entry name" value="SEGREGATION AND CONDENSATION PROTEIN B"/>
    <property type="match status" value="1"/>
</dbReference>
<keyword evidence="6" id="KW-1185">Reference proteome</keyword>
<dbReference type="PANTHER" id="PTHR34298">
    <property type="entry name" value="SEGREGATION AND CONDENSATION PROTEIN B"/>
    <property type="match status" value="1"/>
</dbReference>
<dbReference type="NCBIfam" id="TIGR00281">
    <property type="entry name" value="SMC-Scp complex subunit ScpB"/>
    <property type="match status" value="1"/>
</dbReference>
<dbReference type="InterPro" id="IPR005234">
    <property type="entry name" value="ScpB_csome_segregation"/>
</dbReference>
<dbReference type="HOGENOM" id="CLU_045647_5_3_0"/>
<proteinExistence type="predicted"/>
<keyword evidence="1" id="KW-0963">Cytoplasm</keyword>
<evidence type="ECO:0000256" key="1">
    <source>
        <dbReference type="ARBA" id="ARBA00022490"/>
    </source>
</evidence>
<dbReference type="Proteomes" id="UP000033103">
    <property type="component" value="Chromosome"/>
</dbReference>
<dbReference type="PIRSF" id="PIRSF019345">
    <property type="entry name" value="ScpB"/>
    <property type="match status" value="1"/>
</dbReference>
<evidence type="ECO:0000256" key="2">
    <source>
        <dbReference type="ARBA" id="ARBA00022618"/>
    </source>
</evidence>
<protein>
    <recommendedName>
        <fullName evidence="7">SMC-Scp complex subunit ScpB</fullName>
    </recommendedName>
</protein>
<evidence type="ECO:0000256" key="4">
    <source>
        <dbReference type="ARBA" id="ARBA00023306"/>
    </source>
</evidence>
<evidence type="ECO:0000313" key="6">
    <source>
        <dbReference type="Proteomes" id="UP000033103"/>
    </source>
</evidence>
<name>A0A0E3UUB6_9FUSO</name>
<dbReference type="OrthoDB" id="9806226at2"/>
<dbReference type="STRING" id="187101.VC03_06325"/>
<evidence type="ECO:0008006" key="7">
    <source>
        <dbReference type="Google" id="ProtNLM"/>
    </source>
</evidence>
<keyword evidence="3" id="KW-0159">Chromosome partition</keyword>
<dbReference type="KEGG" id="sns:VC03_06325"/>
<dbReference type="Pfam" id="PF04079">
    <property type="entry name" value="SMC_ScpB"/>
    <property type="match status" value="1"/>
</dbReference>